<evidence type="ECO:0000256" key="1">
    <source>
        <dbReference type="SAM" id="Phobius"/>
    </source>
</evidence>
<name>A0A379FW42_PRORE</name>
<dbReference type="Proteomes" id="UP000254208">
    <property type="component" value="Unassembled WGS sequence"/>
</dbReference>
<sequence>MKQEGAEKCSALSLVSWSALIPIIPFLISSWVLEGEEAIVEGLSGL</sequence>
<dbReference type="EMBL" id="UGTZ01000001">
    <property type="protein sequence ID" value="SUC32955.1"/>
    <property type="molecule type" value="Genomic_DNA"/>
</dbReference>
<keyword evidence="1" id="KW-0472">Membrane</keyword>
<accession>A0A379FW42</accession>
<keyword evidence="1" id="KW-1133">Transmembrane helix</keyword>
<feature type="transmembrane region" description="Helical" evidence="1">
    <location>
        <begin position="12"/>
        <end position="33"/>
    </location>
</feature>
<keyword evidence="1" id="KW-0812">Transmembrane</keyword>
<evidence type="ECO:0000313" key="2">
    <source>
        <dbReference type="EMBL" id="SUC32955.1"/>
    </source>
</evidence>
<reference evidence="2 3" key="1">
    <citation type="submission" date="2018-06" db="EMBL/GenBank/DDBJ databases">
        <authorList>
            <consortium name="Pathogen Informatics"/>
            <person name="Doyle S."/>
        </authorList>
    </citation>
    <scope>NUCLEOTIDE SEQUENCE [LARGE SCALE GENOMIC DNA]</scope>
    <source>
        <strain evidence="2 3">NCTC11801</strain>
    </source>
</reference>
<evidence type="ECO:0000313" key="3">
    <source>
        <dbReference type="Proteomes" id="UP000254208"/>
    </source>
</evidence>
<protein>
    <submittedName>
        <fullName evidence="2">O-acetylserine/cysteine export protein</fullName>
    </submittedName>
</protein>
<proteinExistence type="predicted"/>
<gene>
    <name evidence="2" type="ORF">NCTC11801_03961</name>
</gene>
<organism evidence="2 3">
    <name type="scientific">Providencia rettgeri</name>
    <dbReference type="NCBI Taxonomy" id="587"/>
    <lineage>
        <taxon>Bacteria</taxon>
        <taxon>Pseudomonadati</taxon>
        <taxon>Pseudomonadota</taxon>
        <taxon>Gammaproteobacteria</taxon>
        <taxon>Enterobacterales</taxon>
        <taxon>Morganellaceae</taxon>
        <taxon>Providencia</taxon>
    </lineage>
</organism>
<dbReference type="AlphaFoldDB" id="A0A379FW42"/>